<dbReference type="WBParaSite" id="Hba_01209">
    <property type="protein sequence ID" value="Hba_01209"/>
    <property type="gene ID" value="Hba_01209"/>
</dbReference>
<organism evidence="1 2">
    <name type="scientific">Heterorhabditis bacteriophora</name>
    <name type="common">Entomopathogenic nematode worm</name>
    <dbReference type="NCBI Taxonomy" id="37862"/>
    <lineage>
        <taxon>Eukaryota</taxon>
        <taxon>Metazoa</taxon>
        <taxon>Ecdysozoa</taxon>
        <taxon>Nematoda</taxon>
        <taxon>Chromadorea</taxon>
        <taxon>Rhabditida</taxon>
        <taxon>Rhabditina</taxon>
        <taxon>Rhabditomorpha</taxon>
        <taxon>Strongyloidea</taxon>
        <taxon>Heterorhabditidae</taxon>
        <taxon>Heterorhabditis</taxon>
    </lineage>
</organism>
<reference evidence="2" key="1">
    <citation type="submission" date="2016-11" db="UniProtKB">
        <authorList>
            <consortium name="WormBaseParasite"/>
        </authorList>
    </citation>
    <scope>IDENTIFICATION</scope>
</reference>
<evidence type="ECO:0000313" key="1">
    <source>
        <dbReference type="Proteomes" id="UP000095283"/>
    </source>
</evidence>
<sequence>MITGGFILSPDIFGLINTKLPSSRYCISIVLPLPVLNSTFTVLDRNDSLFLPISKRVRSVQNLFGALILRFSRIASYCC</sequence>
<protein>
    <submittedName>
        <fullName evidence="2">Ovule protein</fullName>
    </submittedName>
</protein>
<keyword evidence="1" id="KW-1185">Reference proteome</keyword>
<dbReference type="Proteomes" id="UP000095283">
    <property type="component" value="Unplaced"/>
</dbReference>
<proteinExistence type="predicted"/>
<name>A0A1I7W973_HETBA</name>
<dbReference type="AlphaFoldDB" id="A0A1I7W973"/>
<accession>A0A1I7W973</accession>
<evidence type="ECO:0000313" key="2">
    <source>
        <dbReference type="WBParaSite" id="Hba_01209"/>
    </source>
</evidence>